<dbReference type="InterPro" id="IPR019627">
    <property type="entry name" value="YAcAr"/>
</dbReference>
<dbReference type="Proteomes" id="UP000189632">
    <property type="component" value="Chromosome"/>
</dbReference>
<dbReference type="Pfam" id="PF10686">
    <property type="entry name" value="YAcAr"/>
    <property type="match status" value="1"/>
</dbReference>
<protein>
    <recommendedName>
        <fullName evidence="1">YspA cpYpsA-related SLOG domain-containing protein</fullName>
    </recommendedName>
</protein>
<feature type="domain" description="YspA cpYpsA-related SLOG" evidence="1">
    <location>
        <begin position="189"/>
        <end position="253"/>
    </location>
</feature>
<reference evidence="2 3" key="1">
    <citation type="submission" date="2016-11" db="EMBL/GenBank/DDBJ databases">
        <title>Comparative genomics of Bartonella apis.</title>
        <authorList>
            <person name="Engel P."/>
        </authorList>
    </citation>
    <scope>NUCLEOTIDE SEQUENCE [LARGE SCALE GENOMIC DNA]</scope>
    <source>
        <strain evidence="2 3">BBC0122</strain>
    </source>
</reference>
<sequence length="301" mass="33906">MQHFEENAQTSPMHHTIEMMSLYGYRPFADEPDGRPVPDENALAGSVADIFDAIAVPLMNTRMEDDIQPIAYSIVNAFHYMLTRVGREIDKNVIDQKISREEQDGSEVKSGELEKLVAEGLTMVERQSAFELMREQAAYHFEKLTGSAWYPRSGSKTASKKLTAAIIDSRDFEAARKSEFSKNHVPEGPKIVLVGGTTYENHRKIFEVLDEVKSHYPDMVLVHGGADRGAERIAANWASSRDVTQIAAKPNWKIGKSAPFKRNEYLFTLEPSRVLVFAGTYVHTQVYETACQNNVPHAYYS</sequence>
<name>A0A1U9MJ79_9HYPH</name>
<proteinExistence type="predicted"/>
<keyword evidence="3" id="KW-1185">Reference proteome</keyword>
<dbReference type="EMBL" id="CP015625">
    <property type="protein sequence ID" value="AQT47975.1"/>
    <property type="molecule type" value="Genomic_DNA"/>
</dbReference>
<dbReference type="AlphaFoldDB" id="A0A1U9MJ79"/>
<organism evidence="2 3">
    <name type="scientific">Bartonella choladocola</name>
    <dbReference type="NCBI Taxonomy" id="2750995"/>
    <lineage>
        <taxon>Bacteria</taxon>
        <taxon>Pseudomonadati</taxon>
        <taxon>Pseudomonadota</taxon>
        <taxon>Alphaproteobacteria</taxon>
        <taxon>Hyphomicrobiales</taxon>
        <taxon>Bartonellaceae</taxon>
        <taxon>Bartonella</taxon>
    </lineage>
</organism>
<dbReference type="OrthoDB" id="9806973at2"/>
<dbReference type="RefSeq" id="WP_077993414.1">
    <property type="nucleotide sequence ID" value="NZ_CAXUOT020000003.1"/>
</dbReference>
<evidence type="ECO:0000259" key="1">
    <source>
        <dbReference type="Pfam" id="PF10686"/>
    </source>
</evidence>
<evidence type="ECO:0000313" key="2">
    <source>
        <dbReference type="EMBL" id="AQT47975.1"/>
    </source>
</evidence>
<gene>
    <name evidence="2" type="ORF">BBC0122_018800</name>
</gene>
<accession>A0A1U9MJ79</accession>
<evidence type="ECO:0000313" key="3">
    <source>
        <dbReference type="Proteomes" id="UP000189632"/>
    </source>
</evidence>
<dbReference type="KEGG" id="bapi:BBC0122_018800"/>